<proteinExistence type="predicted"/>
<dbReference type="InterPro" id="IPR003779">
    <property type="entry name" value="CMD-like"/>
</dbReference>
<dbReference type="AlphaFoldDB" id="A0A6J7NJ10"/>
<dbReference type="SUPFAM" id="SSF69118">
    <property type="entry name" value="AhpD-like"/>
    <property type="match status" value="1"/>
</dbReference>
<name>A0A6J7NJ10_9ZZZZ</name>
<evidence type="ECO:0000313" key="2">
    <source>
        <dbReference type="EMBL" id="CAB4990722.1"/>
    </source>
</evidence>
<dbReference type="Pfam" id="PF02627">
    <property type="entry name" value="CMD"/>
    <property type="match status" value="1"/>
</dbReference>
<protein>
    <submittedName>
        <fullName evidence="2">Unannotated protein</fullName>
    </submittedName>
</protein>
<organism evidence="2">
    <name type="scientific">freshwater metagenome</name>
    <dbReference type="NCBI Taxonomy" id="449393"/>
    <lineage>
        <taxon>unclassified sequences</taxon>
        <taxon>metagenomes</taxon>
        <taxon>ecological metagenomes</taxon>
    </lineage>
</organism>
<dbReference type="Gene3D" id="1.20.1290.10">
    <property type="entry name" value="AhpD-like"/>
    <property type="match status" value="1"/>
</dbReference>
<dbReference type="EMBL" id="CAFBOZ010000002">
    <property type="protein sequence ID" value="CAB4990722.1"/>
    <property type="molecule type" value="Genomic_DNA"/>
</dbReference>
<gene>
    <name evidence="2" type="ORF">UFOPK3992_00027</name>
</gene>
<dbReference type="InterPro" id="IPR029032">
    <property type="entry name" value="AhpD-like"/>
</dbReference>
<sequence>MRHGRLPWPLPEELSEQAARVHEAITGGPRASGPRLFQIATTEGRLEGPFNSMLVAPEVGWALQELGAAIRYRTSLAHRTREVAILALASQRSSDYEAYAHEAVGAAQGLTPEELAALRAGTAPESLSEEERLVHQTCRSLLTSRSLSDSDYQAAVAVLGETALMEVVILVGYYDSLDLMMSAFQAPLPAGVDPFFAHPAASESDGT</sequence>
<dbReference type="GO" id="GO:0051920">
    <property type="term" value="F:peroxiredoxin activity"/>
    <property type="evidence" value="ECO:0007669"/>
    <property type="project" value="InterPro"/>
</dbReference>
<dbReference type="PANTHER" id="PTHR34846:SF11">
    <property type="entry name" value="4-CARBOXYMUCONOLACTONE DECARBOXYLASE FAMILY PROTEIN (AFU_ORTHOLOGUE AFUA_6G11590)"/>
    <property type="match status" value="1"/>
</dbReference>
<feature type="domain" description="Carboxymuconolactone decarboxylase-like" evidence="1">
    <location>
        <begin position="57"/>
        <end position="129"/>
    </location>
</feature>
<accession>A0A6J7NJ10</accession>
<reference evidence="2" key="1">
    <citation type="submission" date="2020-05" db="EMBL/GenBank/DDBJ databases">
        <authorList>
            <person name="Chiriac C."/>
            <person name="Salcher M."/>
            <person name="Ghai R."/>
            <person name="Kavagutti S V."/>
        </authorList>
    </citation>
    <scope>NUCLEOTIDE SEQUENCE</scope>
</reference>
<dbReference type="PANTHER" id="PTHR34846">
    <property type="entry name" value="4-CARBOXYMUCONOLACTONE DECARBOXYLASE FAMILY PROTEIN (AFU_ORTHOLOGUE AFUA_6G11590)"/>
    <property type="match status" value="1"/>
</dbReference>
<evidence type="ECO:0000259" key="1">
    <source>
        <dbReference type="Pfam" id="PF02627"/>
    </source>
</evidence>